<organism evidence="3 4">
    <name type="scientific">Orlajensenia flava</name>
    <dbReference type="NCBI Taxonomy" id="2565934"/>
    <lineage>
        <taxon>Bacteria</taxon>
        <taxon>Bacillati</taxon>
        <taxon>Actinomycetota</taxon>
        <taxon>Actinomycetes</taxon>
        <taxon>Micrococcales</taxon>
        <taxon>Microbacteriaceae</taxon>
        <taxon>Orlajensenia</taxon>
    </lineage>
</organism>
<protein>
    <submittedName>
        <fullName evidence="3">IS110 family transposase</fullName>
    </submittedName>
</protein>
<evidence type="ECO:0000259" key="2">
    <source>
        <dbReference type="Pfam" id="PF02371"/>
    </source>
</evidence>
<dbReference type="PANTHER" id="PTHR33055:SF16">
    <property type="entry name" value="TRANSPOSASE FOR INSERTION SEQUENCE ELEMENT IS1547"/>
    <property type="match status" value="1"/>
</dbReference>
<dbReference type="PANTHER" id="PTHR33055">
    <property type="entry name" value="TRANSPOSASE FOR INSERTION SEQUENCE ELEMENT IS1111A"/>
    <property type="match status" value="1"/>
</dbReference>
<dbReference type="Pfam" id="PF01548">
    <property type="entry name" value="DEDD_Tnp_IS110"/>
    <property type="match status" value="1"/>
</dbReference>
<dbReference type="GO" id="GO:0006313">
    <property type="term" value="P:DNA transposition"/>
    <property type="evidence" value="ECO:0007669"/>
    <property type="project" value="InterPro"/>
</dbReference>
<comment type="caution">
    <text evidence="3">The sequence shown here is derived from an EMBL/GenBank/DDBJ whole genome shotgun (WGS) entry which is preliminary data.</text>
</comment>
<dbReference type="EMBL" id="SSSN01000028">
    <property type="protein sequence ID" value="THG28297.1"/>
    <property type="molecule type" value="Genomic_DNA"/>
</dbReference>
<evidence type="ECO:0000313" key="3">
    <source>
        <dbReference type="EMBL" id="THG28297.1"/>
    </source>
</evidence>
<reference evidence="3 4" key="1">
    <citation type="submission" date="2019-04" db="EMBL/GenBank/DDBJ databases">
        <authorList>
            <person name="Jiang L."/>
        </authorList>
    </citation>
    <scope>NUCLEOTIDE SEQUENCE [LARGE SCALE GENOMIC DNA]</scope>
    <source>
        <strain evidence="3 4">YIM 131861</strain>
    </source>
</reference>
<accession>A0A4V3WSI7</accession>
<dbReference type="Proteomes" id="UP000307380">
    <property type="component" value="Unassembled WGS sequence"/>
</dbReference>
<evidence type="ECO:0000259" key="1">
    <source>
        <dbReference type="Pfam" id="PF01548"/>
    </source>
</evidence>
<sequence>MTLDAVPGSMTVGIDTHKDTHHAAVLGPAGQLIATSSFPTTGPGYAALLLWASGLGPIGKVGMEGTASYGAGLARYLTGHGMAVFEVPPGDKALRRLRGKTDASDAEAAARRVLADPQPAIPKTTDGTFAVLRQLYVARKLLVKMQTELSNQIGQLLITGPDDIRARYSTGTTLARMRQLVSTTPEITDPVERLMIDLLRDLATRWLDLRTRTRQLHDQIHELVTLHAPALLSRCGVGAITAAALLTAVGGNGNRIRSEAALAMLFGAAPIPVQSGTTNRHRISHGGNRDANCALHQIAIARLGHDPRSQTYRDTHLAHGKTKKDVIRLIKRALCRELFPLLCPH</sequence>
<dbReference type="InterPro" id="IPR003346">
    <property type="entry name" value="Transposase_20"/>
</dbReference>
<dbReference type="GO" id="GO:0003677">
    <property type="term" value="F:DNA binding"/>
    <property type="evidence" value="ECO:0007669"/>
    <property type="project" value="InterPro"/>
</dbReference>
<dbReference type="GO" id="GO:0004803">
    <property type="term" value="F:transposase activity"/>
    <property type="evidence" value="ECO:0007669"/>
    <property type="project" value="InterPro"/>
</dbReference>
<dbReference type="AlphaFoldDB" id="A0A4V3WSI7"/>
<dbReference type="InterPro" id="IPR047650">
    <property type="entry name" value="Transpos_IS110"/>
</dbReference>
<dbReference type="Pfam" id="PF02371">
    <property type="entry name" value="Transposase_20"/>
    <property type="match status" value="1"/>
</dbReference>
<gene>
    <name evidence="3" type="ORF">E6C70_16555</name>
</gene>
<keyword evidence="4" id="KW-1185">Reference proteome</keyword>
<feature type="domain" description="Transposase IS116/IS110/IS902 C-terminal" evidence="2">
    <location>
        <begin position="230"/>
        <end position="312"/>
    </location>
</feature>
<feature type="domain" description="Transposase IS110-like N-terminal" evidence="1">
    <location>
        <begin position="12"/>
        <end position="157"/>
    </location>
</feature>
<dbReference type="InterPro" id="IPR002525">
    <property type="entry name" value="Transp_IS110-like_N"/>
</dbReference>
<evidence type="ECO:0000313" key="4">
    <source>
        <dbReference type="Proteomes" id="UP000307380"/>
    </source>
</evidence>
<name>A0A4V3WSI7_9MICO</name>
<proteinExistence type="predicted"/>
<dbReference type="OrthoDB" id="4337860at2"/>
<dbReference type="NCBIfam" id="NF033542">
    <property type="entry name" value="transpos_IS110"/>
    <property type="match status" value="1"/>
</dbReference>